<sequence length="124" mass="13255">MTAVLTACTSAPTVEHQVTGQTRPAVSPADVLFIQHAPEQFQEIGIVSAQSHKSSTSLDESVTDALIELLKAEAAALGANAVVMTYLGDESETVRVNFYDGTQGGARDEIRIQRHIQGLAIYVE</sequence>
<evidence type="ECO:0008006" key="3">
    <source>
        <dbReference type="Google" id="ProtNLM"/>
    </source>
</evidence>
<organism evidence="1 2">
    <name type="scientific">Aliidiomarina haloalkalitolerans</name>
    <dbReference type="NCBI Taxonomy" id="859059"/>
    <lineage>
        <taxon>Bacteria</taxon>
        <taxon>Pseudomonadati</taxon>
        <taxon>Pseudomonadota</taxon>
        <taxon>Gammaproteobacteria</taxon>
        <taxon>Alteromonadales</taxon>
        <taxon>Idiomarinaceae</taxon>
        <taxon>Aliidiomarina</taxon>
    </lineage>
</organism>
<dbReference type="Gene3D" id="3.30.110.70">
    <property type="entry name" value="Hypothetical protein apc22750. Chain B"/>
    <property type="match status" value="1"/>
</dbReference>
<dbReference type="AlphaFoldDB" id="A0A432VSB7"/>
<accession>A0A432VSB7</accession>
<gene>
    <name evidence="1" type="ORF">CWE06_08825</name>
</gene>
<reference evidence="1 2" key="1">
    <citation type="journal article" date="2011" name="Front. Microbiol.">
        <title>Genomic signatures of strain selection and enhancement in Bacillus atrophaeus var. globigii, a historical biowarfare simulant.</title>
        <authorList>
            <person name="Gibbons H.S."/>
            <person name="Broomall S.M."/>
            <person name="McNew L.A."/>
            <person name="Daligault H."/>
            <person name="Chapman C."/>
            <person name="Bruce D."/>
            <person name="Karavis M."/>
            <person name="Krepps M."/>
            <person name="McGregor P.A."/>
            <person name="Hong C."/>
            <person name="Park K.H."/>
            <person name="Akmal A."/>
            <person name="Feldman A."/>
            <person name="Lin J.S."/>
            <person name="Chang W.E."/>
            <person name="Higgs B.W."/>
            <person name="Demirev P."/>
            <person name="Lindquist J."/>
            <person name="Liem A."/>
            <person name="Fochler E."/>
            <person name="Read T.D."/>
            <person name="Tapia R."/>
            <person name="Johnson S."/>
            <person name="Bishop-Lilly K.A."/>
            <person name="Detter C."/>
            <person name="Han C."/>
            <person name="Sozhamannan S."/>
            <person name="Rosenzweig C.N."/>
            <person name="Skowronski E.W."/>
        </authorList>
    </citation>
    <scope>NUCLEOTIDE SEQUENCE [LARGE SCALE GENOMIC DNA]</scope>
    <source>
        <strain evidence="1 2">AK5</strain>
    </source>
</reference>
<dbReference type="EMBL" id="PIPI01000006">
    <property type="protein sequence ID" value="RUO19132.1"/>
    <property type="molecule type" value="Genomic_DNA"/>
</dbReference>
<evidence type="ECO:0000313" key="2">
    <source>
        <dbReference type="Proteomes" id="UP000288212"/>
    </source>
</evidence>
<evidence type="ECO:0000313" key="1">
    <source>
        <dbReference type="EMBL" id="RUO19132.1"/>
    </source>
</evidence>
<name>A0A432VSB7_9GAMM</name>
<keyword evidence="2" id="KW-1185">Reference proteome</keyword>
<comment type="caution">
    <text evidence="1">The sequence shown here is derived from an EMBL/GenBank/DDBJ whole genome shotgun (WGS) entry which is preliminary data.</text>
</comment>
<protein>
    <recommendedName>
        <fullName evidence="3">Lipoprotein</fullName>
    </recommendedName>
</protein>
<dbReference type="Proteomes" id="UP000288212">
    <property type="component" value="Unassembled WGS sequence"/>
</dbReference>
<proteinExistence type="predicted"/>